<name>A0A9W9ZY65_9CNID</name>
<accession>A0A9W9ZY65</accession>
<gene>
    <name evidence="1" type="ORF">OS493_032201</name>
</gene>
<dbReference type="Proteomes" id="UP001163046">
    <property type="component" value="Unassembled WGS sequence"/>
</dbReference>
<reference evidence="1" key="1">
    <citation type="submission" date="2023-01" db="EMBL/GenBank/DDBJ databases">
        <title>Genome assembly of the deep-sea coral Lophelia pertusa.</title>
        <authorList>
            <person name="Herrera S."/>
            <person name="Cordes E."/>
        </authorList>
    </citation>
    <scope>NUCLEOTIDE SEQUENCE</scope>
    <source>
        <strain evidence="1">USNM1676648</strain>
        <tissue evidence="1">Polyp</tissue>
    </source>
</reference>
<dbReference type="AlphaFoldDB" id="A0A9W9ZY65"/>
<organism evidence="1 2">
    <name type="scientific">Desmophyllum pertusum</name>
    <dbReference type="NCBI Taxonomy" id="174260"/>
    <lineage>
        <taxon>Eukaryota</taxon>
        <taxon>Metazoa</taxon>
        <taxon>Cnidaria</taxon>
        <taxon>Anthozoa</taxon>
        <taxon>Hexacorallia</taxon>
        <taxon>Scleractinia</taxon>
        <taxon>Caryophylliina</taxon>
        <taxon>Caryophylliidae</taxon>
        <taxon>Desmophyllum</taxon>
    </lineage>
</organism>
<proteinExistence type="predicted"/>
<protein>
    <submittedName>
        <fullName evidence="1">Uncharacterized protein</fullName>
    </submittedName>
</protein>
<comment type="caution">
    <text evidence="1">The sequence shown here is derived from an EMBL/GenBank/DDBJ whole genome shotgun (WGS) entry which is preliminary data.</text>
</comment>
<evidence type="ECO:0000313" key="2">
    <source>
        <dbReference type="Proteomes" id="UP001163046"/>
    </source>
</evidence>
<keyword evidence="2" id="KW-1185">Reference proteome</keyword>
<sequence>MAEYLVEEPRGSNKPARRKLVQSTVVGQVGVDGRHAVNPAELVFKNVLGAARVQRHVMAGKPAQEQRGKNKIVTSNHALLTVVGLVGADGIPVVKPVELVIKNVLEAARARRQVMAGKPAQEQREKARSAIRIRVQFMEVGQAGLC</sequence>
<evidence type="ECO:0000313" key="1">
    <source>
        <dbReference type="EMBL" id="KAJ7389344.1"/>
    </source>
</evidence>
<dbReference type="EMBL" id="MU825435">
    <property type="protein sequence ID" value="KAJ7389344.1"/>
    <property type="molecule type" value="Genomic_DNA"/>
</dbReference>